<comment type="similarity">
    <text evidence="1">Belongs to the EcnA/EcnB lipoprotein family.</text>
</comment>
<evidence type="ECO:0000256" key="2">
    <source>
        <dbReference type="ARBA" id="ARBA00022475"/>
    </source>
</evidence>
<protein>
    <submittedName>
        <fullName evidence="7">Entericidin A/B family lipoprotein</fullName>
    </submittedName>
</protein>
<keyword evidence="5" id="KW-0564">Palmitate</keyword>
<keyword evidence="6 7" id="KW-0449">Lipoprotein</keyword>
<evidence type="ECO:0000256" key="6">
    <source>
        <dbReference type="ARBA" id="ARBA00023288"/>
    </source>
</evidence>
<accession>A0A9J6PHW2</accession>
<keyword evidence="2" id="KW-1003">Cell membrane</keyword>
<dbReference type="EMBL" id="JAMZFT010000003">
    <property type="protein sequence ID" value="MCP1337395.1"/>
    <property type="molecule type" value="Genomic_DNA"/>
</dbReference>
<evidence type="ECO:0000313" key="8">
    <source>
        <dbReference type="Proteomes" id="UP001055804"/>
    </source>
</evidence>
<keyword evidence="3" id="KW-0732">Signal</keyword>
<evidence type="ECO:0000256" key="1">
    <source>
        <dbReference type="ARBA" id="ARBA00010296"/>
    </source>
</evidence>
<comment type="caution">
    <text evidence="7">The sequence shown here is derived from an EMBL/GenBank/DDBJ whole genome shotgun (WGS) entry which is preliminary data.</text>
</comment>
<dbReference type="GO" id="GO:0016020">
    <property type="term" value="C:membrane"/>
    <property type="evidence" value="ECO:0007669"/>
    <property type="project" value="InterPro"/>
</dbReference>
<keyword evidence="8" id="KW-1185">Reference proteome</keyword>
<organism evidence="7 8">
    <name type="scientific">Futiania mangrovi</name>
    <dbReference type="NCBI Taxonomy" id="2959716"/>
    <lineage>
        <taxon>Bacteria</taxon>
        <taxon>Pseudomonadati</taxon>
        <taxon>Pseudomonadota</taxon>
        <taxon>Alphaproteobacteria</taxon>
        <taxon>Futianiales</taxon>
        <taxon>Futianiaceae</taxon>
        <taxon>Futiania</taxon>
    </lineage>
</organism>
<sequence>MAQRMVRTGLLALMLPVLLALGGCNTVEGLGQDIKKGGEAVEDAASSVKKKL</sequence>
<evidence type="ECO:0000313" key="7">
    <source>
        <dbReference type="EMBL" id="MCP1337395.1"/>
    </source>
</evidence>
<proteinExistence type="inferred from homology"/>
<keyword evidence="4" id="KW-0472">Membrane</keyword>
<gene>
    <name evidence="7" type="ORF">NJQ99_13315</name>
</gene>
<dbReference type="Pfam" id="PF08085">
    <property type="entry name" value="Entericidin"/>
    <property type="match status" value="1"/>
</dbReference>
<name>A0A9J6PHW2_9PROT</name>
<dbReference type="PROSITE" id="PS51257">
    <property type="entry name" value="PROKAR_LIPOPROTEIN"/>
    <property type="match status" value="1"/>
</dbReference>
<evidence type="ECO:0000256" key="5">
    <source>
        <dbReference type="ARBA" id="ARBA00023139"/>
    </source>
</evidence>
<dbReference type="Proteomes" id="UP001055804">
    <property type="component" value="Unassembled WGS sequence"/>
</dbReference>
<dbReference type="InterPro" id="IPR012556">
    <property type="entry name" value="Entericidin"/>
</dbReference>
<dbReference type="AlphaFoldDB" id="A0A9J6PHW2"/>
<evidence type="ECO:0000256" key="4">
    <source>
        <dbReference type="ARBA" id="ARBA00023136"/>
    </source>
</evidence>
<evidence type="ECO:0000256" key="3">
    <source>
        <dbReference type="ARBA" id="ARBA00022729"/>
    </source>
</evidence>
<dbReference type="GO" id="GO:0009636">
    <property type="term" value="P:response to toxic substance"/>
    <property type="evidence" value="ECO:0007669"/>
    <property type="project" value="InterPro"/>
</dbReference>
<reference evidence="7" key="1">
    <citation type="submission" date="2022-06" db="EMBL/GenBank/DDBJ databases">
        <title>Isolation and Genomics of Futiania mangrovii gen. nov., sp. nov., a Rare and Metabolically-versatile member in the Class Alphaproteobacteria.</title>
        <authorList>
            <person name="Liu L."/>
            <person name="Huang W.-C."/>
            <person name="Pan J."/>
            <person name="Li J."/>
            <person name="Huang Y."/>
            <person name="Du H."/>
            <person name="Liu Y."/>
            <person name="Li M."/>
        </authorList>
    </citation>
    <scope>NUCLEOTIDE SEQUENCE</scope>
    <source>
        <strain evidence="7">FT118</strain>
    </source>
</reference>